<gene>
    <name evidence="9" type="ORF">XD54_1948</name>
</gene>
<dbReference type="InterPro" id="IPR000522">
    <property type="entry name" value="ABC_transptr_permease_BtuC"/>
</dbReference>
<evidence type="ECO:0000256" key="2">
    <source>
        <dbReference type="ARBA" id="ARBA00007935"/>
    </source>
</evidence>
<dbReference type="GO" id="GO:0022857">
    <property type="term" value="F:transmembrane transporter activity"/>
    <property type="evidence" value="ECO:0007669"/>
    <property type="project" value="InterPro"/>
</dbReference>
<feature type="transmembrane region" description="Helical" evidence="8">
    <location>
        <begin position="251"/>
        <end position="276"/>
    </location>
</feature>
<comment type="subcellular location">
    <subcellularLocation>
        <location evidence="1">Cell membrane</location>
        <topology evidence="1">Multi-pass membrane protein</topology>
    </subcellularLocation>
</comment>
<keyword evidence="4" id="KW-1003">Cell membrane</keyword>
<dbReference type="AlphaFoldDB" id="A0A101EJZ4"/>
<protein>
    <submittedName>
        <fullName evidence="9">Iron-siderophore ABC transporter permease</fullName>
    </submittedName>
</protein>
<feature type="transmembrane region" description="Helical" evidence="8">
    <location>
        <begin position="65"/>
        <end position="86"/>
    </location>
</feature>
<feature type="transmembrane region" description="Helical" evidence="8">
    <location>
        <begin position="288"/>
        <end position="306"/>
    </location>
</feature>
<feature type="transmembrane region" description="Helical" evidence="8">
    <location>
        <begin position="159"/>
        <end position="182"/>
    </location>
</feature>
<reference evidence="10" key="1">
    <citation type="journal article" date="2015" name="MBio">
        <title>Genome-Resolved Metagenomic Analysis Reveals Roles for Candidate Phyla and Other Microbial Community Members in Biogeochemical Transformations in Oil Reservoirs.</title>
        <authorList>
            <person name="Hu P."/>
            <person name="Tom L."/>
            <person name="Singh A."/>
            <person name="Thomas B.C."/>
            <person name="Baker B.J."/>
            <person name="Piceno Y.M."/>
            <person name="Andersen G.L."/>
            <person name="Banfield J.F."/>
        </authorList>
    </citation>
    <scope>NUCLEOTIDE SEQUENCE [LARGE SCALE GENOMIC DNA]</scope>
</reference>
<evidence type="ECO:0000256" key="3">
    <source>
        <dbReference type="ARBA" id="ARBA00022448"/>
    </source>
</evidence>
<dbReference type="FunFam" id="1.10.3470.10:FF:000001">
    <property type="entry name" value="Vitamin B12 ABC transporter permease BtuC"/>
    <property type="match status" value="1"/>
</dbReference>
<feature type="transmembrane region" description="Helical" evidence="8">
    <location>
        <begin position="12"/>
        <end position="30"/>
    </location>
</feature>
<feature type="transmembrane region" description="Helical" evidence="8">
    <location>
        <begin position="129"/>
        <end position="147"/>
    </location>
</feature>
<evidence type="ECO:0000256" key="7">
    <source>
        <dbReference type="ARBA" id="ARBA00023136"/>
    </source>
</evidence>
<dbReference type="PANTHER" id="PTHR30472">
    <property type="entry name" value="FERRIC ENTEROBACTIN TRANSPORT SYSTEM PERMEASE PROTEIN"/>
    <property type="match status" value="1"/>
</dbReference>
<name>A0A101EJZ4_9EURY</name>
<dbReference type="RefSeq" id="WP_042697858.1">
    <property type="nucleotide sequence ID" value="NZ_LGFD01000067.1"/>
</dbReference>
<evidence type="ECO:0000256" key="8">
    <source>
        <dbReference type="SAM" id="Phobius"/>
    </source>
</evidence>
<dbReference type="CDD" id="cd06550">
    <property type="entry name" value="TM_ABC_iron-siderophores_like"/>
    <property type="match status" value="1"/>
</dbReference>
<evidence type="ECO:0000313" key="10">
    <source>
        <dbReference type="Proteomes" id="UP000053911"/>
    </source>
</evidence>
<dbReference type="Pfam" id="PF01032">
    <property type="entry name" value="FecCD"/>
    <property type="match status" value="1"/>
</dbReference>
<dbReference type="Gene3D" id="1.10.3470.10">
    <property type="entry name" value="ABC transporter involved in vitamin B12 uptake, BtuC"/>
    <property type="match status" value="1"/>
</dbReference>
<keyword evidence="5 8" id="KW-0812">Transmembrane</keyword>
<keyword evidence="3" id="KW-0813">Transport</keyword>
<keyword evidence="7 8" id="KW-0472">Membrane</keyword>
<sequence>MEYREYTAKRVLAGIVLLLLLLIVSIYAISHGGYELSAQEIYRAMVGKGDEKAYLVVWNIRLPRVIAGILVGASLAVSGAVMQGVLRNPLASPFTMGVSHGAMFGASLAIILGAGYSESSGRVILTSPYTIVLFAFLGAISATLIILSLAKLRGLSPEAIILAGVAMSALFTALTTLVQYLADELQLAAMVYWSFGDIGRATWRENTILVGVFAIVFGYFILRSWDLNAAVMGDDVAKSVGIEIEKVRLTLTFLATLATATSVAFVGVIGFVGLIAPHMVRLLFGEDYRFLIPLSCLLGGLLLLTADTLARLTFSPMTLPVGVVTSFLGAPMFIYLLIRMEGAR</sequence>
<comment type="similarity">
    <text evidence="2">Belongs to the binding-protein-dependent transport system permease family. FecCD subfamily.</text>
</comment>
<dbReference type="EMBL" id="LGFD01000067">
    <property type="protein sequence ID" value="KUK16760.1"/>
    <property type="molecule type" value="Genomic_DNA"/>
</dbReference>
<dbReference type="PATRIC" id="fig|172049.5.peg.185"/>
<evidence type="ECO:0000256" key="6">
    <source>
        <dbReference type="ARBA" id="ARBA00022989"/>
    </source>
</evidence>
<evidence type="ECO:0000313" key="9">
    <source>
        <dbReference type="EMBL" id="KUK16760.1"/>
    </source>
</evidence>
<proteinExistence type="inferred from homology"/>
<evidence type="ECO:0000256" key="4">
    <source>
        <dbReference type="ARBA" id="ARBA00022475"/>
    </source>
</evidence>
<dbReference type="GO" id="GO:0005886">
    <property type="term" value="C:plasma membrane"/>
    <property type="evidence" value="ECO:0007669"/>
    <property type="project" value="UniProtKB-SubCell"/>
</dbReference>
<keyword evidence="6 8" id="KW-1133">Transmembrane helix</keyword>
<comment type="caution">
    <text evidence="9">The sequence shown here is derived from an EMBL/GenBank/DDBJ whole genome shotgun (WGS) entry which is preliminary data.</text>
</comment>
<feature type="transmembrane region" description="Helical" evidence="8">
    <location>
        <begin position="98"/>
        <end position="117"/>
    </location>
</feature>
<dbReference type="InterPro" id="IPR037294">
    <property type="entry name" value="ABC_BtuC-like"/>
</dbReference>
<evidence type="ECO:0000256" key="5">
    <source>
        <dbReference type="ARBA" id="ARBA00022692"/>
    </source>
</evidence>
<organism evidence="9 10">
    <name type="scientific">Thermococcus sibiricus</name>
    <dbReference type="NCBI Taxonomy" id="172049"/>
    <lineage>
        <taxon>Archaea</taxon>
        <taxon>Methanobacteriati</taxon>
        <taxon>Methanobacteriota</taxon>
        <taxon>Thermococci</taxon>
        <taxon>Thermococcales</taxon>
        <taxon>Thermococcaceae</taxon>
        <taxon>Thermococcus</taxon>
    </lineage>
</organism>
<feature type="transmembrane region" description="Helical" evidence="8">
    <location>
        <begin position="202"/>
        <end position="222"/>
    </location>
</feature>
<accession>A0A101EJZ4</accession>
<feature type="transmembrane region" description="Helical" evidence="8">
    <location>
        <begin position="318"/>
        <end position="338"/>
    </location>
</feature>
<dbReference type="Proteomes" id="UP000053911">
    <property type="component" value="Unassembled WGS sequence"/>
</dbReference>
<dbReference type="GO" id="GO:0033214">
    <property type="term" value="P:siderophore-iron import into cell"/>
    <property type="evidence" value="ECO:0007669"/>
    <property type="project" value="TreeGrafter"/>
</dbReference>
<evidence type="ECO:0000256" key="1">
    <source>
        <dbReference type="ARBA" id="ARBA00004651"/>
    </source>
</evidence>
<dbReference type="SUPFAM" id="SSF81345">
    <property type="entry name" value="ABC transporter involved in vitamin B12 uptake, BtuC"/>
    <property type="match status" value="1"/>
</dbReference>
<dbReference type="PANTHER" id="PTHR30472:SF25">
    <property type="entry name" value="ABC TRANSPORTER PERMEASE PROTEIN MJ0876-RELATED"/>
    <property type="match status" value="1"/>
</dbReference>